<keyword evidence="5" id="KW-1133">Transmembrane helix</keyword>
<feature type="transmembrane region" description="Helical" evidence="5">
    <location>
        <begin position="352"/>
        <end position="372"/>
    </location>
</feature>
<dbReference type="SUPFAM" id="SSF58104">
    <property type="entry name" value="Methyl-accepting chemotaxis protein (MCP) signaling domain"/>
    <property type="match status" value="1"/>
</dbReference>
<dbReference type="InterPro" id="IPR004089">
    <property type="entry name" value="MCPsignal_dom"/>
</dbReference>
<evidence type="ECO:0000259" key="6">
    <source>
        <dbReference type="PROSITE" id="PS50111"/>
    </source>
</evidence>
<comment type="similarity">
    <text evidence="3">Belongs to the methyl-accepting chemotaxis (MCP) protein family.</text>
</comment>
<dbReference type="Proteomes" id="UP001163726">
    <property type="component" value="Chromosome"/>
</dbReference>
<evidence type="ECO:0000256" key="4">
    <source>
        <dbReference type="PROSITE-ProRule" id="PRU00284"/>
    </source>
</evidence>
<dbReference type="InterPro" id="IPR003660">
    <property type="entry name" value="HAMP_dom"/>
</dbReference>
<protein>
    <submittedName>
        <fullName evidence="8">Methyl-accepting chemotaxis protein</fullName>
    </submittedName>
</protein>
<dbReference type="SMART" id="SM00304">
    <property type="entry name" value="HAMP"/>
    <property type="match status" value="1"/>
</dbReference>
<dbReference type="CDD" id="cd11386">
    <property type="entry name" value="MCP_signal"/>
    <property type="match status" value="1"/>
</dbReference>
<evidence type="ECO:0000256" key="5">
    <source>
        <dbReference type="SAM" id="Phobius"/>
    </source>
</evidence>
<evidence type="ECO:0000313" key="9">
    <source>
        <dbReference type="Proteomes" id="UP001163726"/>
    </source>
</evidence>
<dbReference type="PANTHER" id="PTHR32089:SF112">
    <property type="entry name" value="LYSOZYME-LIKE PROTEIN-RELATED"/>
    <property type="match status" value="1"/>
</dbReference>
<dbReference type="PANTHER" id="PTHR32089">
    <property type="entry name" value="METHYL-ACCEPTING CHEMOTAXIS PROTEIN MCPB"/>
    <property type="match status" value="1"/>
</dbReference>
<evidence type="ECO:0000256" key="1">
    <source>
        <dbReference type="ARBA" id="ARBA00004370"/>
    </source>
</evidence>
<accession>A0ABY7AML5</accession>
<keyword evidence="9" id="KW-1185">Reference proteome</keyword>
<evidence type="ECO:0000313" key="8">
    <source>
        <dbReference type="EMBL" id="WAJ69972.1"/>
    </source>
</evidence>
<comment type="subcellular location">
    <subcellularLocation>
        <location evidence="1">Membrane</location>
    </subcellularLocation>
</comment>
<dbReference type="CDD" id="cd06225">
    <property type="entry name" value="HAMP"/>
    <property type="match status" value="1"/>
</dbReference>
<evidence type="ECO:0000256" key="2">
    <source>
        <dbReference type="ARBA" id="ARBA00023224"/>
    </source>
</evidence>
<dbReference type="PROSITE" id="PS50111">
    <property type="entry name" value="CHEMOTAXIS_TRANSDUC_2"/>
    <property type="match status" value="1"/>
</dbReference>
<dbReference type="PROSITE" id="PS50885">
    <property type="entry name" value="HAMP"/>
    <property type="match status" value="1"/>
</dbReference>
<dbReference type="SMART" id="SM00283">
    <property type="entry name" value="MA"/>
    <property type="match status" value="1"/>
</dbReference>
<organism evidence="8 9">
    <name type="scientific">Catenovulum adriaticum</name>
    <dbReference type="NCBI Taxonomy" id="2984846"/>
    <lineage>
        <taxon>Bacteria</taxon>
        <taxon>Pseudomonadati</taxon>
        <taxon>Pseudomonadota</taxon>
        <taxon>Gammaproteobacteria</taxon>
        <taxon>Alteromonadales</taxon>
        <taxon>Alteromonadaceae</taxon>
        <taxon>Catenovulum</taxon>
    </lineage>
</organism>
<dbReference type="EMBL" id="CP109965">
    <property type="protein sequence ID" value="WAJ69972.1"/>
    <property type="molecule type" value="Genomic_DNA"/>
</dbReference>
<evidence type="ECO:0000259" key="7">
    <source>
        <dbReference type="PROSITE" id="PS50885"/>
    </source>
</evidence>
<dbReference type="Gene3D" id="1.10.287.950">
    <property type="entry name" value="Methyl-accepting chemotaxis protein"/>
    <property type="match status" value="1"/>
</dbReference>
<name>A0ABY7AML5_9ALTE</name>
<feature type="domain" description="Methyl-accepting transducer" evidence="6">
    <location>
        <begin position="455"/>
        <end position="695"/>
    </location>
</feature>
<keyword evidence="5" id="KW-0812">Transmembrane</keyword>
<proteinExistence type="inferred from homology"/>
<evidence type="ECO:0000256" key="3">
    <source>
        <dbReference type="ARBA" id="ARBA00029447"/>
    </source>
</evidence>
<feature type="domain" description="HAMP" evidence="7">
    <location>
        <begin position="401"/>
        <end position="457"/>
    </location>
</feature>
<sequence length="728" mass="81167">MNDNGHIPAVEEPMNLKSQLMQLTSKEKHWLPWFGQNGKFALGWSCFANKSTYSAVEQTFEGTAATRVKILQMWTNNHWEHLHTLANQIDLTQASHTQQLLAQKLHAAPDFSEIFVIDNQATIVSSTHSRRVGQRHNQHNAWLNAKQSAFLHGPYIDPLTLEIGPSSSKFHDAVTLMFYLPVIENNELKCVIAARVPNDVLGDLIQREAGHIYPESGDNYLFMVHSKFDPSLKQGIALSRSRFEDSTFSHGENLKSGIHTKFGTVQIQKHTEFEIRFTDPATGELHPGVRETIKNGQNLFVTYPGYSDYRHIPVIGKGVTFKLPGSPDTWGMMCEGDLEEVYRRRSINISLMMLYLLMVTSIVSIHGCLSAFTGWPNLWINTATGFAALFSCYIFSMFGTNKVSTRLNEMTHVIRTIAEGEGNLTQRLEPNQIKHDETGDMSRWINSFIDNLDGIVGEVIQAAHNVKETNENMLNRNEEAHNSSHQVYESMQHMQNLIETQREVILRASDTAENMKSTMAAVVEKAKQEYQDARSGTQAIRDIVDKTANSVQSIDSRMGEIGNIINVITEITNQTNLLALNAAIEAARAGEHGRGFSVVADEVRGLAGRTAVAAKDIQQMIQGLQEETQQAVNFMELGVKDVDQSLKLTEAASSENQELHTIVEQMFETINVIEQNSAKNGETAKNVTAVSQNMANSIAELAASSSMVDSTANKLQRLVSTFEVSSNR</sequence>
<reference evidence="8" key="1">
    <citation type="submission" date="2022-10" db="EMBL/GenBank/DDBJ databases">
        <title>Catenovulum adriacola sp. nov. isolated in the Harbour of Susak.</title>
        <authorList>
            <person name="Schoch T."/>
            <person name="Reich S.J."/>
            <person name="Stoeferle S."/>
            <person name="Flaiz M."/>
            <person name="Kazda M."/>
            <person name="Riedel C.U."/>
            <person name="Duerre P."/>
        </authorList>
    </citation>
    <scope>NUCLEOTIDE SEQUENCE</scope>
    <source>
        <strain evidence="8">TS8</strain>
    </source>
</reference>
<gene>
    <name evidence="8" type="ORF">OLW01_12615</name>
</gene>
<keyword evidence="5" id="KW-0472">Membrane</keyword>
<feature type="transmembrane region" description="Helical" evidence="5">
    <location>
        <begin position="378"/>
        <end position="398"/>
    </location>
</feature>
<keyword evidence="2 4" id="KW-0807">Transducer</keyword>
<dbReference type="Pfam" id="PF00015">
    <property type="entry name" value="MCPsignal"/>
    <property type="match status" value="1"/>
</dbReference>